<evidence type="ECO:0000256" key="8">
    <source>
        <dbReference type="ARBA" id="ARBA00023159"/>
    </source>
</evidence>
<evidence type="ECO:0000313" key="13">
    <source>
        <dbReference type="EMBL" id="VAW42887.1"/>
    </source>
</evidence>
<feature type="domain" description="HTH dtxR-type" evidence="12">
    <location>
        <begin position="1"/>
        <end position="73"/>
    </location>
</feature>
<dbReference type="InterPro" id="IPR022687">
    <property type="entry name" value="HTH_DTXR"/>
</dbReference>
<keyword evidence="5" id="KW-0678">Repressor</keyword>
<evidence type="ECO:0000256" key="3">
    <source>
        <dbReference type="ARBA" id="ARBA00011738"/>
    </source>
</evidence>
<dbReference type="GO" id="GO:0046914">
    <property type="term" value="F:transition metal ion binding"/>
    <property type="evidence" value="ECO:0007669"/>
    <property type="project" value="InterPro"/>
</dbReference>
<dbReference type="GO" id="GO:0005737">
    <property type="term" value="C:cytoplasm"/>
    <property type="evidence" value="ECO:0007669"/>
    <property type="project" value="UniProtKB-SubCell"/>
</dbReference>
<dbReference type="EMBL" id="UOEU01000980">
    <property type="protein sequence ID" value="VAW42887.1"/>
    <property type="molecule type" value="Genomic_DNA"/>
</dbReference>
<dbReference type="InterPro" id="IPR036421">
    <property type="entry name" value="Fe_dep_repressor_sf"/>
</dbReference>
<dbReference type="InterPro" id="IPR001367">
    <property type="entry name" value="Fe_dep_repressor"/>
</dbReference>
<proteinExistence type="inferred from homology"/>
<evidence type="ECO:0000259" key="12">
    <source>
        <dbReference type="PROSITE" id="PS50944"/>
    </source>
</evidence>
<comment type="subunit">
    <text evidence="3">Homodimer.</text>
</comment>
<evidence type="ECO:0000256" key="2">
    <source>
        <dbReference type="ARBA" id="ARBA00007871"/>
    </source>
</evidence>
<dbReference type="InterPro" id="IPR036388">
    <property type="entry name" value="WH-like_DNA-bd_sf"/>
</dbReference>
<evidence type="ECO:0000256" key="11">
    <source>
        <dbReference type="ARBA" id="ARBA00032593"/>
    </source>
</evidence>
<dbReference type="InterPro" id="IPR036390">
    <property type="entry name" value="WH_DNA-bd_sf"/>
</dbReference>
<keyword evidence="8" id="KW-0010">Activator</keyword>
<accession>A0A3B0VWS9</accession>
<dbReference type="PANTHER" id="PTHR33238:SF11">
    <property type="entry name" value="TRANSCRIPTIONAL REGULATOR MNTR"/>
    <property type="match status" value="1"/>
</dbReference>
<dbReference type="GO" id="GO:0046983">
    <property type="term" value="F:protein dimerization activity"/>
    <property type="evidence" value="ECO:0007669"/>
    <property type="project" value="InterPro"/>
</dbReference>
<gene>
    <name evidence="13" type="ORF">MNBD_CHLOROFLEXI01-2187</name>
</gene>
<dbReference type="SUPFAM" id="SSF47979">
    <property type="entry name" value="Iron-dependent repressor protein, dimerization domain"/>
    <property type="match status" value="1"/>
</dbReference>
<evidence type="ECO:0000256" key="6">
    <source>
        <dbReference type="ARBA" id="ARBA00023015"/>
    </source>
</evidence>
<evidence type="ECO:0000256" key="5">
    <source>
        <dbReference type="ARBA" id="ARBA00022491"/>
    </source>
</evidence>
<dbReference type="PANTHER" id="PTHR33238">
    <property type="entry name" value="IRON (METAL) DEPENDENT REPRESSOR, DTXR FAMILY"/>
    <property type="match status" value="1"/>
</dbReference>
<keyword evidence="6" id="KW-0805">Transcription regulation</keyword>
<evidence type="ECO:0000256" key="4">
    <source>
        <dbReference type="ARBA" id="ARBA00022490"/>
    </source>
</evidence>
<dbReference type="GO" id="GO:0003700">
    <property type="term" value="F:DNA-binding transcription factor activity"/>
    <property type="evidence" value="ECO:0007669"/>
    <property type="project" value="InterPro"/>
</dbReference>
<dbReference type="Pfam" id="PF02742">
    <property type="entry name" value="Fe_dep_repr_C"/>
    <property type="match status" value="1"/>
</dbReference>
<protein>
    <recommendedName>
        <fullName evidence="11">Manganese transport regulator</fullName>
    </recommendedName>
</protein>
<dbReference type="GO" id="GO:0003677">
    <property type="term" value="F:DNA binding"/>
    <property type="evidence" value="ECO:0007669"/>
    <property type="project" value="UniProtKB-KW"/>
</dbReference>
<dbReference type="SMART" id="SM00529">
    <property type="entry name" value="HTH_DTXR"/>
    <property type="match status" value="1"/>
</dbReference>
<keyword evidence="9" id="KW-0804">Transcription</keyword>
<evidence type="ECO:0000256" key="9">
    <source>
        <dbReference type="ARBA" id="ARBA00023163"/>
    </source>
</evidence>
<sequence length="119" mass="13665">MNQTTIRQKGLHQQATEDTLKTIYLLAETQSPVSTSRIAQARQITPASATNMMQRLAKQEMVHYRKHYGVTLTSAGQQVALEMIRHHRLLELYLAQELGFGWDEVHEEAELLEHAIVKR</sequence>
<organism evidence="13">
    <name type="scientific">hydrothermal vent metagenome</name>
    <dbReference type="NCBI Taxonomy" id="652676"/>
    <lineage>
        <taxon>unclassified sequences</taxon>
        <taxon>metagenomes</taxon>
        <taxon>ecological metagenomes</taxon>
    </lineage>
</organism>
<dbReference type="InterPro" id="IPR022689">
    <property type="entry name" value="Iron_dep_repressor"/>
</dbReference>
<evidence type="ECO:0000256" key="7">
    <source>
        <dbReference type="ARBA" id="ARBA00023125"/>
    </source>
</evidence>
<name>A0A3B0VWS9_9ZZZZ</name>
<dbReference type="InterPro" id="IPR050536">
    <property type="entry name" value="DtxR_MntR_Metal-Reg"/>
</dbReference>
<dbReference type="Pfam" id="PF01325">
    <property type="entry name" value="Fe_dep_repress"/>
    <property type="match status" value="1"/>
</dbReference>
<keyword evidence="10" id="KW-0464">Manganese</keyword>
<reference evidence="13" key="1">
    <citation type="submission" date="2018-06" db="EMBL/GenBank/DDBJ databases">
        <authorList>
            <person name="Zhirakovskaya E."/>
        </authorList>
    </citation>
    <scope>NUCLEOTIDE SEQUENCE</scope>
</reference>
<dbReference type="SUPFAM" id="SSF46785">
    <property type="entry name" value="Winged helix' DNA-binding domain"/>
    <property type="match status" value="1"/>
</dbReference>
<evidence type="ECO:0000256" key="1">
    <source>
        <dbReference type="ARBA" id="ARBA00004496"/>
    </source>
</evidence>
<keyword evidence="7" id="KW-0238">DNA-binding</keyword>
<keyword evidence="4" id="KW-0963">Cytoplasm</keyword>
<dbReference type="AlphaFoldDB" id="A0A3B0VWS9"/>
<comment type="similarity">
    <text evidence="2">Belongs to the DtxR/MntR family.</text>
</comment>
<evidence type="ECO:0000256" key="10">
    <source>
        <dbReference type="ARBA" id="ARBA00023211"/>
    </source>
</evidence>
<comment type="subcellular location">
    <subcellularLocation>
        <location evidence="1">Cytoplasm</location>
    </subcellularLocation>
</comment>
<dbReference type="Gene3D" id="1.10.10.10">
    <property type="entry name" value="Winged helix-like DNA-binding domain superfamily/Winged helix DNA-binding domain"/>
    <property type="match status" value="1"/>
</dbReference>
<dbReference type="PROSITE" id="PS50944">
    <property type="entry name" value="HTH_DTXR"/>
    <property type="match status" value="1"/>
</dbReference>